<evidence type="ECO:0000313" key="1">
    <source>
        <dbReference type="EMBL" id="ESU40644.1"/>
    </source>
</evidence>
<organism evidence="1 2">
    <name type="scientific">Giardia intestinalis</name>
    <name type="common">Giardia lamblia</name>
    <dbReference type="NCBI Taxonomy" id="5741"/>
    <lineage>
        <taxon>Eukaryota</taxon>
        <taxon>Metamonada</taxon>
        <taxon>Diplomonadida</taxon>
        <taxon>Hexamitidae</taxon>
        <taxon>Giardiinae</taxon>
        <taxon>Giardia</taxon>
    </lineage>
</organism>
<dbReference type="VEuPathDB" id="GiardiaDB:GL50803_0015556"/>
<reference evidence="1 2" key="2">
    <citation type="journal article" date="2013" name="Genome Biol. Evol.">
        <title>Genome sequencing of Giardia lamblia genotypes A2 and B isolates (DH and GS) and comparative analysis with the genomes of genotypes A1 and E (WB and Pig).</title>
        <authorList>
            <person name="Adam R.D."/>
            <person name="Dahlstrom E.W."/>
            <person name="Martens C.A."/>
            <person name="Bruno D.P."/>
            <person name="Barbian K.D."/>
            <person name="Ricklefs S.M."/>
            <person name="Hernandez M.M."/>
            <person name="Narla N.P."/>
            <person name="Patel R.B."/>
            <person name="Porcella S.F."/>
            <person name="Nash T.E."/>
        </authorList>
    </citation>
    <scope>NUCLEOTIDE SEQUENCE [LARGE SCALE GENOMIC DNA]</scope>
    <source>
        <strain evidence="1 2">GS</strain>
    </source>
</reference>
<accession>V6TQ04</accession>
<gene>
    <name evidence="1" type="ORF">GSB_153975</name>
</gene>
<proteinExistence type="predicted"/>
<dbReference type="EMBL" id="AHHH01000191">
    <property type="protein sequence ID" value="ESU40644.1"/>
    <property type="molecule type" value="Genomic_DNA"/>
</dbReference>
<sequence>MERQSSLCIFLVSIKQAHISLFMLAESAPREQARVQSPRLELDDLLLQCKRAASRTPMNNALGRSNGHNRSLLESRNSMYNSMKPFVSRIIDEPNPSLTFTRKLCESDSTFPVQSTASEVKIRESDNHVAGSSVSRKSSTVACIPSLLPESLVGSDLGSIVSSPIQMRIVHKQSPSLRASSPLVLTKPMTYSASSQSREQKASKITALSFINCCSTSSRRTDATLRLSSLSLSKRTASDLRPSLPGLPGTNGPALFCVLQLLVCQYHAEIIRARIDSQGYYLLVLNSSHSLLGLVQRLSSGALAKIWGKVFEFDNFTTCARGKTLCDGMIKSYLTFRDGAIYLEDPPVQYTNHTVGLII</sequence>
<name>V6TQ04_GIAIN</name>
<comment type="caution">
    <text evidence="1">The sequence shown here is derived from an EMBL/GenBank/DDBJ whole genome shotgun (WGS) entry which is preliminary data.</text>
</comment>
<dbReference type="VEuPathDB" id="GiardiaDB:GL50581_3021"/>
<reference evidence="2" key="1">
    <citation type="submission" date="2012-02" db="EMBL/GenBank/DDBJ databases">
        <title>Genome sequencing of Giardia lamblia Genotypes A2 and B isolates (DH and GS) and comparative analysis with the genomes of Genotypes A1 and E (WB and Pig).</title>
        <authorList>
            <person name="Adam R."/>
            <person name="Dahlstrom E."/>
            <person name="Martens C."/>
            <person name="Bruno D."/>
            <person name="Barbian K."/>
            <person name="Porcella S.F."/>
            <person name="Nash T."/>
        </authorList>
    </citation>
    <scope>NUCLEOTIDE SEQUENCE</scope>
    <source>
        <strain evidence="2">GS</strain>
    </source>
</reference>
<dbReference type="Proteomes" id="UP000018040">
    <property type="component" value="Unassembled WGS sequence"/>
</dbReference>
<dbReference type="VEuPathDB" id="GiardiaDB:DHA2_153709"/>
<evidence type="ECO:0000313" key="2">
    <source>
        <dbReference type="Proteomes" id="UP000018040"/>
    </source>
</evidence>
<dbReference type="OrthoDB" id="10256104at2759"/>
<dbReference type="AlphaFoldDB" id="V6TQ04"/>
<protein>
    <submittedName>
        <fullName evidence="1">Uncharacterized protein</fullName>
    </submittedName>
</protein>
<dbReference type="VEuPathDB" id="GiardiaDB:QR46_0110"/>